<comment type="caution">
    <text evidence="1">The sequence shown here is derived from an EMBL/GenBank/DDBJ whole genome shotgun (WGS) entry which is preliminary data.</text>
</comment>
<evidence type="ECO:0000313" key="1">
    <source>
        <dbReference type="EMBL" id="MDT8978868.1"/>
    </source>
</evidence>
<protein>
    <recommendedName>
        <fullName evidence="3">Histidinol-phosphate aminotransferase</fullName>
    </recommendedName>
</protein>
<gene>
    <name evidence="1" type="ORF">RQP50_21760</name>
</gene>
<dbReference type="Gene3D" id="3.90.1150.10">
    <property type="entry name" value="Aspartate Aminotransferase, domain 1"/>
    <property type="match status" value="1"/>
</dbReference>
<keyword evidence="2" id="KW-1185">Reference proteome</keyword>
<dbReference type="EMBL" id="JAVYAA010000006">
    <property type="protein sequence ID" value="MDT8978868.1"/>
    <property type="molecule type" value="Genomic_DNA"/>
</dbReference>
<dbReference type="RefSeq" id="WP_315746730.1">
    <property type="nucleotide sequence ID" value="NZ_JAVYAA010000006.1"/>
</dbReference>
<dbReference type="InterPro" id="IPR015424">
    <property type="entry name" value="PyrdxlP-dep_Trfase"/>
</dbReference>
<reference evidence="2" key="1">
    <citation type="submission" date="2023-09" db="EMBL/GenBank/DDBJ databases">
        <title>Paenibacillus sp. chi10 Genome sequencing and assembly.</title>
        <authorList>
            <person name="Kim I."/>
        </authorList>
    </citation>
    <scope>NUCLEOTIDE SEQUENCE [LARGE SCALE GENOMIC DNA]</scope>
    <source>
        <strain evidence="2">chi10</strain>
    </source>
</reference>
<accession>A0AAJ2N3S5</accession>
<name>A0AAJ2N3S5_9BACL</name>
<evidence type="ECO:0000313" key="2">
    <source>
        <dbReference type="Proteomes" id="UP001250538"/>
    </source>
</evidence>
<dbReference type="InterPro" id="IPR015422">
    <property type="entry name" value="PyrdxlP-dep_Trfase_small"/>
</dbReference>
<dbReference type="AlphaFoldDB" id="A0AAJ2N3S5"/>
<organism evidence="1 2">
    <name type="scientific">Paenibacillus suaedae</name>
    <dbReference type="NCBI Taxonomy" id="3077233"/>
    <lineage>
        <taxon>Bacteria</taxon>
        <taxon>Bacillati</taxon>
        <taxon>Bacillota</taxon>
        <taxon>Bacilli</taxon>
        <taxon>Bacillales</taxon>
        <taxon>Paenibacillaceae</taxon>
        <taxon>Paenibacillus</taxon>
    </lineage>
</organism>
<dbReference type="Proteomes" id="UP001250538">
    <property type="component" value="Unassembled WGS sequence"/>
</dbReference>
<evidence type="ECO:0008006" key="3">
    <source>
        <dbReference type="Google" id="ProtNLM"/>
    </source>
</evidence>
<proteinExistence type="predicted"/>
<dbReference type="SUPFAM" id="SSF53383">
    <property type="entry name" value="PLP-dependent transferases"/>
    <property type="match status" value="1"/>
</dbReference>
<sequence length="49" mass="5834">MRTQGILVRHFMMPRTEHFLRMSIGTDEEMERFVEAYEVILKQMIGSTS</sequence>